<keyword evidence="1" id="KW-0732">Signal</keyword>
<comment type="caution">
    <text evidence="2">The sequence shown here is derived from an EMBL/GenBank/DDBJ whole genome shotgun (WGS) entry which is preliminary data.</text>
</comment>
<accession>A0ABT4CPI4</accession>
<evidence type="ECO:0000256" key="1">
    <source>
        <dbReference type="SAM" id="SignalP"/>
    </source>
</evidence>
<reference evidence="2" key="1">
    <citation type="submission" date="2022-12" db="EMBL/GenBank/DDBJ databases">
        <authorList>
            <person name="Wang J."/>
        </authorList>
    </citation>
    <scope>NUCLEOTIDE SEQUENCE</scope>
    <source>
        <strain evidence="2">HY-42-06</strain>
    </source>
</reference>
<dbReference type="RefSeq" id="WP_268049807.1">
    <property type="nucleotide sequence ID" value="NZ_JAPQES010000003.1"/>
</dbReference>
<proteinExistence type="predicted"/>
<dbReference type="Proteomes" id="UP001079657">
    <property type="component" value="Unassembled WGS sequence"/>
</dbReference>
<organism evidence="2 3">
    <name type="scientific">Clostridium ganghwense</name>
    <dbReference type="NCBI Taxonomy" id="312089"/>
    <lineage>
        <taxon>Bacteria</taxon>
        <taxon>Bacillati</taxon>
        <taxon>Bacillota</taxon>
        <taxon>Clostridia</taxon>
        <taxon>Eubacteriales</taxon>
        <taxon>Clostridiaceae</taxon>
        <taxon>Clostridium</taxon>
    </lineage>
</organism>
<feature type="signal peptide" evidence="1">
    <location>
        <begin position="1"/>
        <end position="27"/>
    </location>
</feature>
<protein>
    <submittedName>
        <fullName evidence="2">Uncharacterized protein</fullName>
    </submittedName>
</protein>
<evidence type="ECO:0000313" key="2">
    <source>
        <dbReference type="EMBL" id="MCY6370967.1"/>
    </source>
</evidence>
<feature type="chain" id="PRO_5045409027" evidence="1">
    <location>
        <begin position="28"/>
        <end position="160"/>
    </location>
</feature>
<keyword evidence="3" id="KW-1185">Reference proteome</keyword>
<sequence length="160" mass="17661">MKKRVKVLATLAIAGCVALGMGAKANAKTDAYLIKDKSTGTVYEFDRQALVKSFMNYNINGSDALYDDYKRLFSKNGLYAFHDDTKKYVDYEEVKKAFMDANINNKAFSLDDFTENKGATMTTVPKIVKDVTASNGKITYSDKDTGSQGAEDALEITSIE</sequence>
<name>A0ABT4CPI4_9CLOT</name>
<evidence type="ECO:0000313" key="3">
    <source>
        <dbReference type="Proteomes" id="UP001079657"/>
    </source>
</evidence>
<dbReference type="EMBL" id="JAPQES010000003">
    <property type="protein sequence ID" value="MCY6370967.1"/>
    <property type="molecule type" value="Genomic_DNA"/>
</dbReference>
<gene>
    <name evidence="2" type="ORF">OXH55_10020</name>
</gene>